<evidence type="ECO:0000313" key="2">
    <source>
        <dbReference type="Proteomes" id="UP000823775"/>
    </source>
</evidence>
<sequence length="110" mass="12410">MEKVLRINANSVPAPPSSSAIHLYESESMLARRSTERMHAIIFKATYEASTKMGDCNVFIDFTTEEDHVHFKRIIGINVGEHNWDSSGYGYGHRGKTRPSMAKVKVKINL</sequence>
<protein>
    <submittedName>
        <fullName evidence="1">Uncharacterized protein</fullName>
    </submittedName>
</protein>
<dbReference type="Proteomes" id="UP000823775">
    <property type="component" value="Unassembled WGS sequence"/>
</dbReference>
<name>A0ABS8UTY2_DATST</name>
<organism evidence="1 2">
    <name type="scientific">Datura stramonium</name>
    <name type="common">Jimsonweed</name>
    <name type="synonym">Common thornapple</name>
    <dbReference type="NCBI Taxonomy" id="4076"/>
    <lineage>
        <taxon>Eukaryota</taxon>
        <taxon>Viridiplantae</taxon>
        <taxon>Streptophyta</taxon>
        <taxon>Embryophyta</taxon>
        <taxon>Tracheophyta</taxon>
        <taxon>Spermatophyta</taxon>
        <taxon>Magnoliopsida</taxon>
        <taxon>eudicotyledons</taxon>
        <taxon>Gunneridae</taxon>
        <taxon>Pentapetalae</taxon>
        <taxon>asterids</taxon>
        <taxon>lamiids</taxon>
        <taxon>Solanales</taxon>
        <taxon>Solanaceae</taxon>
        <taxon>Solanoideae</taxon>
        <taxon>Datureae</taxon>
        <taxon>Datura</taxon>
    </lineage>
</organism>
<gene>
    <name evidence="1" type="ORF">HAX54_020703</name>
</gene>
<accession>A0ABS8UTY2</accession>
<keyword evidence="2" id="KW-1185">Reference proteome</keyword>
<dbReference type="EMBL" id="JACEIK010002496">
    <property type="protein sequence ID" value="MCD9561537.1"/>
    <property type="molecule type" value="Genomic_DNA"/>
</dbReference>
<comment type="caution">
    <text evidence="1">The sequence shown here is derived from an EMBL/GenBank/DDBJ whole genome shotgun (WGS) entry which is preliminary data.</text>
</comment>
<proteinExistence type="predicted"/>
<reference evidence="1 2" key="1">
    <citation type="journal article" date="2021" name="BMC Genomics">
        <title>Datura genome reveals duplications of psychoactive alkaloid biosynthetic genes and high mutation rate following tissue culture.</title>
        <authorList>
            <person name="Rajewski A."/>
            <person name="Carter-House D."/>
            <person name="Stajich J."/>
            <person name="Litt A."/>
        </authorList>
    </citation>
    <scope>NUCLEOTIDE SEQUENCE [LARGE SCALE GENOMIC DNA]</scope>
    <source>
        <strain evidence="1">AR-01</strain>
    </source>
</reference>
<evidence type="ECO:0000313" key="1">
    <source>
        <dbReference type="EMBL" id="MCD9561537.1"/>
    </source>
</evidence>